<dbReference type="AlphaFoldDB" id="U2KKC0"/>
<name>U2KKC0_9FIRM</name>
<dbReference type="EMBL" id="AWVF01000292">
    <property type="protein sequence ID" value="ERJ92510.1"/>
    <property type="molecule type" value="Genomic_DNA"/>
</dbReference>
<evidence type="ECO:0008006" key="3">
    <source>
        <dbReference type="Google" id="ProtNLM"/>
    </source>
</evidence>
<dbReference type="eggNOG" id="ENOG5032YE8">
    <property type="taxonomic scope" value="Bacteria"/>
</dbReference>
<dbReference type="PATRIC" id="fig|411473.3.peg.1948"/>
<dbReference type="HOGENOM" id="CLU_120403_0_0_9"/>
<reference evidence="1 2" key="1">
    <citation type="submission" date="2013-07" db="EMBL/GenBank/DDBJ databases">
        <authorList>
            <person name="Weinstock G."/>
            <person name="Sodergren E."/>
            <person name="Wylie T."/>
            <person name="Fulton L."/>
            <person name="Fulton R."/>
            <person name="Fronick C."/>
            <person name="O'Laughlin M."/>
            <person name="Godfrey J."/>
            <person name="Miner T."/>
            <person name="Herter B."/>
            <person name="Appelbaum E."/>
            <person name="Cordes M."/>
            <person name="Lek S."/>
            <person name="Wollam A."/>
            <person name="Pepin K.H."/>
            <person name="Palsikar V.B."/>
            <person name="Mitreva M."/>
            <person name="Wilson R.K."/>
        </authorList>
    </citation>
    <scope>NUCLEOTIDE SEQUENCE [LARGE SCALE GENOMIC DNA]</scope>
    <source>
        <strain evidence="1 2">ATCC 27760</strain>
    </source>
</reference>
<proteinExistence type="predicted"/>
<organism evidence="1 2">
    <name type="scientific">Ruminococcus callidus ATCC 27760</name>
    <dbReference type="NCBI Taxonomy" id="411473"/>
    <lineage>
        <taxon>Bacteria</taxon>
        <taxon>Bacillati</taxon>
        <taxon>Bacillota</taxon>
        <taxon>Clostridia</taxon>
        <taxon>Eubacteriales</taxon>
        <taxon>Oscillospiraceae</taxon>
        <taxon>Ruminococcus</taxon>
    </lineage>
</organism>
<dbReference type="Proteomes" id="UP000016662">
    <property type="component" value="Unassembled WGS sequence"/>
</dbReference>
<keyword evidence="2" id="KW-1185">Reference proteome</keyword>
<sequence length="174" mass="19611">MQCTPCAEQEVFQMNLTDKMAYLRGMVDGMELDLTTTKEGKVLGQLLDVMQEMTAYVTDLQTQVDELTEVCDLFDQDLGDLEDIVYDEDDDDDAYYSCDDDFDDDDFDDDDDETLYETVCPSCNNVIALSESILEKGEMPCPCCGEMLEFDYSDLDGDTFEVPIDDPTEDGSAE</sequence>
<gene>
    <name evidence="1" type="ORF">RUMCAL_02349</name>
</gene>
<comment type="caution">
    <text evidence="1">The sequence shown here is derived from an EMBL/GenBank/DDBJ whole genome shotgun (WGS) entry which is preliminary data.</text>
</comment>
<evidence type="ECO:0000313" key="2">
    <source>
        <dbReference type="Proteomes" id="UP000016662"/>
    </source>
</evidence>
<dbReference type="InterPro" id="IPR054688">
    <property type="entry name" value="CD1247_N"/>
</dbReference>
<protein>
    <recommendedName>
        <fullName evidence="3">TFIIB-type domain-containing protein</fullName>
    </recommendedName>
</protein>
<accession>U2KKC0</accession>
<evidence type="ECO:0000313" key="1">
    <source>
        <dbReference type="EMBL" id="ERJ92510.1"/>
    </source>
</evidence>
<dbReference type="NCBIfam" id="NF045650">
    <property type="entry name" value="CD1247_Nterm"/>
    <property type="match status" value="1"/>
</dbReference>
<dbReference type="STRING" id="411473.RUMCAL_02349"/>